<accession>A0A2P2IZB4</accession>
<dbReference type="EMBL" id="GGEC01006096">
    <property type="protein sequence ID" value="MBW86579.1"/>
    <property type="molecule type" value="Transcribed_RNA"/>
</dbReference>
<sequence>MLLNGLRFFFW</sequence>
<evidence type="ECO:0000313" key="1">
    <source>
        <dbReference type="EMBL" id="MBW86579.1"/>
    </source>
</evidence>
<name>A0A2P2IZB4_RHIMU</name>
<proteinExistence type="predicted"/>
<organism evidence="1">
    <name type="scientific">Rhizophora mucronata</name>
    <name type="common">Asiatic mangrove</name>
    <dbReference type="NCBI Taxonomy" id="61149"/>
    <lineage>
        <taxon>Eukaryota</taxon>
        <taxon>Viridiplantae</taxon>
        <taxon>Streptophyta</taxon>
        <taxon>Embryophyta</taxon>
        <taxon>Tracheophyta</taxon>
        <taxon>Spermatophyta</taxon>
        <taxon>Magnoliopsida</taxon>
        <taxon>eudicotyledons</taxon>
        <taxon>Gunneridae</taxon>
        <taxon>Pentapetalae</taxon>
        <taxon>rosids</taxon>
        <taxon>fabids</taxon>
        <taxon>Malpighiales</taxon>
        <taxon>Rhizophoraceae</taxon>
        <taxon>Rhizophora</taxon>
    </lineage>
</organism>
<reference evidence="1" key="1">
    <citation type="submission" date="2018-02" db="EMBL/GenBank/DDBJ databases">
        <title>Rhizophora mucronata_Transcriptome.</title>
        <authorList>
            <person name="Meera S.P."/>
            <person name="Sreeshan A."/>
            <person name="Augustine A."/>
        </authorList>
    </citation>
    <scope>NUCLEOTIDE SEQUENCE</scope>
    <source>
        <tissue evidence="1">Leaf</tissue>
    </source>
</reference>
<protein>
    <submittedName>
        <fullName evidence="1">Uncharacterized protein MANES_18G116100</fullName>
    </submittedName>
</protein>